<dbReference type="InterPro" id="IPR012042">
    <property type="entry name" value="NeuTTM/CthTTM-like"/>
</dbReference>
<comment type="caution">
    <text evidence="3">The sequence shown here is derived from an EMBL/GenBank/DDBJ whole genome shotgun (WGS) entry which is preliminary data.</text>
</comment>
<dbReference type="PROSITE" id="PS51707">
    <property type="entry name" value="CYTH"/>
    <property type="match status" value="1"/>
</dbReference>
<evidence type="ECO:0000259" key="2">
    <source>
        <dbReference type="PROSITE" id="PS51707"/>
    </source>
</evidence>
<dbReference type="OrthoDB" id="9805588at2"/>
<dbReference type="PIRSF" id="PIRSF016487">
    <property type="entry name" value="CYTH_UCP016487"/>
    <property type="match status" value="1"/>
</dbReference>
<proteinExistence type="predicted"/>
<reference evidence="3 4" key="1">
    <citation type="submission" date="2019-01" db="EMBL/GenBank/DDBJ databases">
        <authorList>
            <person name="Deng T."/>
        </authorList>
    </citation>
    <scope>NUCLEOTIDE SEQUENCE [LARGE SCALE GENOMIC DNA]</scope>
    <source>
        <strain evidence="3 4">F8825</strain>
    </source>
</reference>
<dbReference type="InterPro" id="IPR023577">
    <property type="entry name" value="CYTH_domain"/>
</dbReference>
<dbReference type="EMBL" id="SDVB01000380">
    <property type="protein sequence ID" value="RYB97987.1"/>
    <property type="molecule type" value="Genomic_DNA"/>
</dbReference>
<evidence type="ECO:0000256" key="1">
    <source>
        <dbReference type="PIRSR" id="PIRSR016487-1"/>
    </source>
</evidence>
<dbReference type="Proteomes" id="UP000291088">
    <property type="component" value="Unassembled WGS sequence"/>
</dbReference>
<sequence length="162" mass="18409">MAKEIERKFLVANDDWRALATTATPMRQAYVVLMQDRSVRVRTKNGTSAQLTVKIGQNSLIRDEFEYPIALEDAEEMIALAVGNVIEKVRYTVEHHGFIWEIDVYEGAYQGLVIAEVELRNESDAPSLPHWIGREVTGDRRYSNQALATEKLQQDALYGLPN</sequence>
<dbReference type="PANTHER" id="PTHR40114">
    <property type="entry name" value="SLR0698 PROTEIN"/>
    <property type="match status" value="1"/>
</dbReference>
<dbReference type="AlphaFoldDB" id="A0A4Q2S765"/>
<organism evidence="3 4">
    <name type="scientific">Ciceribacter ferrooxidans</name>
    <dbReference type="NCBI Taxonomy" id="2509717"/>
    <lineage>
        <taxon>Bacteria</taxon>
        <taxon>Pseudomonadati</taxon>
        <taxon>Pseudomonadota</taxon>
        <taxon>Alphaproteobacteria</taxon>
        <taxon>Hyphomicrobiales</taxon>
        <taxon>Rhizobiaceae</taxon>
        <taxon>Ciceribacter</taxon>
    </lineage>
</organism>
<dbReference type="Pfam" id="PF01928">
    <property type="entry name" value="CYTH"/>
    <property type="match status" value="1"/>
</dbReference>
<keyword evidence="4" id="KW-1185">Reference proteome</keyword>
<dbReference type="CDD" id="cd07891">
    <property type="entry name" value="CYTH-like_CthTTM-like_1"/>
    <property type="match status" value="1"/>
</dbReference>
<protein>
    <submittedName>
        <fullName evidence="3">CYTH domain-containing protein</fullName>
    </submittedName>
</protein>
<gene>
    <name evidence="3" type="ORF">EUU22_23140</name>
</gene>
<evidence type="ECO:0000313" key="4">
    <source>
        <dbReference type="Proteomes" id="UP000291088"/>
    </source>
</evidence>
<dbReference type="SUPFAM" id="SSF55154">
    <property type="entry name" value="CYTH-like phosphatases"/>
    <property type="match status" value="1"/>
</dbReference>
<accession>A0A4Q2S765</accession>
<dbReference type="PANTHER" id="PTHR40114:SF1">
    <property type="entry name" value="SLR0698 PROTEIN"/>
    <property type="match status" value="1"/>
</dbReference>
<name>A0A4Q2S765_9HYPH</name>
<dbReference type="SMART" id="SM01118">
    <property type="entry name" value="CYTH"/>
    <property type="match status" value="1"/>
</dbReference>
<evidence type="ECO:0000313" key="3">
    <source>
        <dbReference type="EMBL" id="RYB97987.1"/>
    </source>
</evidence>
<feature type="domain" description="CYTH" evidence="2">
    <location>
        <begin position="2"/>
        <end position="149"/>
    </location>
</feature>
<feature type="active site" description="Proton acceptor" evidence="1">
    <location>
        <position position="30"/>
    </location>
</feature>
<dbReference type="Gene3D" id="2.40.320.10">
    <property type="entry name" value="Hypothetical Protein Pfu-838710-001"/>
    <property type="match status" value="1"/>
</dbReference>
<dbReference type="RefSeq" id="WP_129334325.1">
    <property type="nucleotide sequence ID" value="NZ_SDVB01000380.1"/>
</dbReference>
<dbReference type="InterPro" id="IPR033469">
    <property type="entry name" value="CYTH-like_dom_sf"/>
</dbReference>